<dbReference type="Proteomes" id="UP000309186">
    <property type="component" value="Unassembled WGS sequence"/>
</dbReference>
<name>A0A5R9PZN8_9GAMM</name>
<dbReference type="AlphaFoldDB" id="A0A5R9PZN8"/>
<sequence length="764" mass="88267">MYLIKHLLTLFFRISLILLLLWLIIRGYFWVVSAEPVALRSEDETRSTVHWLQQDKALTFNFSADRTYSIRVLSNAIFSEQQQFEEPVHYAIEYTLLDSKATPLSTHVYHHASKLALDNEQKQVKQIIENRDTLAVSSGQSFFISNEQLTNASAIALKLIPENNQLRGVVIRLHAKTPVSLNDINRAWLRQSTDWRERMTNYHTIGNNAISSQEILNAVTFEWQKLAPQGIPGIDFTGDTLYETLPYYVLSYDFSAAQLNLDSFYTDSQLSASFRNYQTQDLFVFKEQSDATLFATWYDIKQLKAPIQLNFTATDTPNTYRISSVEPGLIVVQSAKPILTRWFAENDAQFNALHSYFYNIGEHFNAEYQVAKGSDINFEFRGPKGTPVDITLHNNDIEIEQFRIFLQGETSNFDRIIDETTIRQPVFGSEQYYVRLPNTVDRIKISSPQSVLAKLQARQSSFHYQTELCEQLCKPELDDFAAIGAWFSQKAQNDFNFTDQKRITNVRLFEMPPPLPNNEDMATTYMSRDLIQALPLSNTFLVNSPDKYFADFFPKADPTEHQFKQVFTFEQLLLAKRNNQQRDKRLIEINKKAPFFKERALTHLTETQLLSFKGPEHTLFVNEGSERPWQKQRGYFLKAGQTLTLNYSNKPESVVIKVLKTKEFKDFVVLNTRIRGRFKDGLSPEYTIKNKRFALMPAQLTKVYALHPAIAQVIPYNSISLAINDDVQTLKSIAITAEQDIWISVLDELMQAPSEAQWRQYEND</sequence>
<accession>A0A5R9PZN8</accession>
<gene>
    <name evidence="1" type="ORF">C1E24_16295</name>
</gene>
<comment type="caution">
    <text evidence="1">The sequence shown here is derived from an EMBL/GenBank/DDBJ whole genome shotgun (WGS) entry which is preliminary data.</text>
</comment>
<evidence type="ECO:0000313" key="2">
    <source>
        <dbReference type="Proteomes" id="UP000309186"/>
    </source>
</evidence>
<reference evidence="1 2" key="1">
    <citation type="submission" date="2018-01" db="EMBL/GenBank/DDBJ databases">
        <title>Co-occurrence of chitin degradation, pigmentation and bioactivity in marine Pseudoalteromonas.</title>
        <authorList>
            <person name="Paulsen S."/>
            <person name="Gram L."/>
            <person name="Machado H."/>
        </authorList>
    </citation>
    <scope>NUCLEOTIDE SEQUENCE [LARGE SCALE GENOMIC DNA]</scope>
    <source>
        <strain evidence="1 2">S3663</strain>
    </source>
</reference>
<dbReference type="OrthoDB" id="6315401at2"/>
<proteinExistence type="predicted"/>
<organism evidence="1 2">
    <name type="scientific">Pseudoalteromonas phenolica</name>
    <dbReference type="NCBI Taxonomy" id="161398"/>
    <lineage>
        <taxon>Bacteria</taxon>
        <taxon>Pseudomonadati</taxon>
        <taxon>Pseudomonadota</taxon>
        <taxon>Gammaproteobacteria</taxon>
        <taxon>Alteromonadales</taxon>
        <taxon>Pseudoalteromonadaceae</taxon>
        <taxon>Pseudoalteromonas</taxon>
    </lineage>
</organism>
<dbReference type="EMBL" id="PPSW01000027">
    <property type="protein sequence ID" value="TLX45842.1"/>
    <property type="molecule type" value="Genomic_DNA"/>
</dbReference>
<evidence type="ECO:0000313" key="1">
    <source>
        <dbReference type="EMBL" id="TLX45842.1"/>
    </source>
</evidence>
<dbReference type="RefSeq" id="WP_138483247.1">
    <property type="nucleotide sequence ID" value="NZ_PPSW01000027.1"/>
</dbReference>
<protein>
    <submittedName>
        <fullName evidence="1">Uncharacterized protein</fullName>
    </submittedName>
</protein>